<evidence type="ECO:0000256" key="1">
    <source>
        <dbReference type="ARBA" id="ARBA00023157"/>
    </source>
</evidence>
<dbReference type="InterPro" id="IPR050553">
    <property type="entry name" value="Thioredoxin_ResA/DsbE_sf"/>
</dbReference>
<dbReference type="InterPro" id="IPR000866">
    <property type="entry name" value="AhpC/TSA"/>
</dbReference>
<dbReference type="CDD" id="cd02966">
    <property type="entry name" value="TlpA_like_family"/>
    <property type="match status" value="1"/>
</dbReference>
<keyword evidence="5" id="KW-1185">Reference proteome</keyword>
<proteinExistence type="predicted"/>
<dbReference type="PROSITE" id="PS00194">
    <property type="entry name" value="THIOREDOXIN_1"/>
    <property type="match status" value="1"/>
</dbReference>
<dbReference type="InterPro" id="IPR036249">
    <property type="entry name" value="Thioredoxin-like_sf"/>
</dbReference>
<name>A0A292YM15_9BACL</name>
<protein>
    <submittedName>
        <fullName evidence="4">Cytochrome c biogenesis protein</fullName>
    </submittedName>
</protein>
<evidence type="ECO:0000313" key="4">
    <source>
        <dbReference type="EMBL" id="GAX90216.1"/>
    </source>
</evidence>
<dbReference type="InterPro" id="IPR017937">
    <property type="entry name" value="Thioredoxin_CS"/>
</dbReference>
<dbReference type="Pfam" id="PF00578">
    <property type="entry name" value="AhpC-TSA"/>
    <property type="match status" value="1"/>
</dbReference>
<gene>
    <name evidence="4" type="ORF">EFBL_1842</name>
</gene>
<evidence type="ECO:0000259" key="3">
    <source>
        <dbReference type="PROSITE" id="PS51352"/>
    </source>
</evidence>
<dbReference type="Gene3D" id="3.40.30.10">
    <property type="entry name" value="Glutaredoxin"/>
    <property type="match status" value="1"/>
</dbReference>
<organism evidence="4 5">
    <name type="scientific">Effusibacillus lacus</name>
    <dbReference type="NCBI Taxonomy" id="1348429"/>
    <lineage>
        <taxon>Bacteria</taxon>
        <taxon>Bacillati</taxon>
        <taxon>Bacillota</taxon>
        <taxon>Bacilli</taxon>
        <taxon>Bacillales</taxon>
        <taxon>Alicyclobacillaceae</taxon>
        <taxon>Effusibacillus</taxon>
    </lineage>
</organism>
<evidence type="ECO:0000313" key="5">
    <source>
        <dbReference type="Proteomes" id="UP000217785"/>
    </source>
</evidence>
<comment type="caution">
    <text evidence="4">The sequence shown here is derived from an EMBL/GenBank/DDBJ whole genome shotgun (WGS) entry which is preliminary data.</text>
</comment>
<sequence length="201" mass="21501">MKKWQMGLGVLLVAGLALAGLFINGGTEAAKGKQGQGAAPTNQLSETGQEPAKGAQPAAPKPGFPAPDFTLNDMQGNPVKLSDLKGKRVLVNFWASWCPPCQAEMPELVAKSEKYKDKIVFLGVNLTSQDPKADGPKKFVEKFNVKYPNLMDVKGEVGSLYQVTGIPTTITIGADGVIVDRHMGGMSGDQMEQMIQNLLKE</sequence>
<accession>A0A292YM15</accession>
<dbReference type="Proteomes" id="UP000217785">
    <property type="component" value="Unassembled WGS sequence"/>
</dbReference>
<evidence type="ECO:0000256" key="2">
    <source>
        <dbReference type="SAM" id="MobiDB-lite"/>
    </source>
</evidence>
<reference evidence="5" key="1">
    <citation type="submission" date="2017-07" db="EMBL/GenBank/DDBJ databases">
        <title>Draft genome sequence of Effusibacillus lacus strain skLN1.</title>
        <authorList>
            <person name="Watanabe M."/>
            <person name="Kojima H."/>
            <person name="Fukui M."/>
        </authorList>
    </citation>
    <scope>NUCLEOTIDE SEQUENCE [LARGE SCALE GENOMIC DNA]</scope>
    <source>
        <strain evidence="5">skLN1</strain>
    </source>
</reference>
<dbReference type="SUPFAM" id="SSF52833">
    <property type="entry name" value="Thioredoxin-like"/>
    <property type="match status" value="1"/>
</dbReference>
<feature type="region of interest" description="Disordered" evidence="2">
    <location>
        <begin position="29"/>
        <end position="72"/>
    </location>
</feature>
<dbReference type="GO" id="GO:0016491">
    <property type="term" value="F:oxidoreductase activity"/>
    <property type="evidence" value="ECO:0007669"/>
    <property type="project" value="InterPro"/>
</dbReference>
<dbReference type="RefSeq" id="WP_096181926.1">
    <property type="nucleotide sequence ID" value="NZ_BDUF01000053.1"/>
</dbReference>
<dbReference type="PROSITE" id="PS51352">
    <property type="entry name" value="THIOREDOXIN_2"/>
    <property type="match status" value="1"/>
</dbReference>
<feature type="domain" description="Thioredoxin" evidence="3">
    <location>
        <begin position="60"/>
        <end position="200"/>
    </location>
</feature>
<dbReference type="AlphaFoldDB" id="A0A292YM15"/>
<dbReference type="OrthoDB" id="25753at2"/>
<dbReference type="PANTHER" id="PTHR42852:SF13">
    <property type="entry name" value="PROTEIN DIPZ"/>
    <property type="match status" value="1"/>
</dbReference>
<dbReference type="GO" id="GO:0016209">
    <property type="term" value="F:antioxidant activity"/>
    <property type="evidence" value="ECO:0007669"/>
    <property type="project" value="InterPro"/>
</dbReference>
<dbReference type="EMBL" id="BDUF01000053">
    <property type="protein sequence ID" value="GAX90216.1"/>
    <property type="molecule type" value="Genomic_DNA"/>
</dbReference>
<keyword evidence="1" id="KW-1015">Disulfide bond</keyword>
<dbReference type="PANTHER" id="PTHR42852">
    <property type="entry name" value="THIOL:DISULFIDE INTERCHANGE PROTEIN DSBE"/>
    <property type="match status" value="1"/>
</dbReference>
<dbReference type="InterPro" id="IPR013766">
    <property type="entry name" value="Thioredoxin_domain"/>
</dbReference>